<dbReference type="GO" id="GO:0005886">
    <property type="term" value="C:plasma membrane"/>
    <property type="evidence" value="ECO:0007669"/>
    <property type="project" value="TreeGrafter"/>
</dbReference>
<evidence type="ECO:0000256" key="1">
    <source>
        <dbReference type="PROSITE-ProRule" id="PRU00266"/>
    </source>
</evidence>
<dbReference type="AlphaFoldDB" id="A0A8C6U9S4"/>
<keyword evidence="4" id="KW-1185">Reference proteome</keyword>
<organism evidence="3 4">
    <name type="scientific">Neogobius melanostomus</name>
    <name type="common">round goby</name>
    <dbReference type="NCBI Taxonomy" id="47308"/>
    <lineage>
        <taxon>Eukaryota</taxon>
        <taxon>Metazoa</taxon>
        <taxon>Chordata</taxon>
        <taxon>Craniata</taxon>
        <taxon>Vertebrata</taxon>
        <taxon>Euteleostomi</taxon>
        <taxon>Actinopterygii</taxon>
        <taxon>Neopterygii</taxon>
        <taxon>Teleostei</taxon>
        <taxon>Neoteleostei</taxon>
        <taxon>Acanthomorphata</taxon>
        <taxon>Gobiaria</taxon>
        <taxon>Gobiiformes</taxon>
        <taxon>Gobioidei</taxon>
        <taxon>Gobiidae</taxon>
        <taxon>Benthophilinae</taxon>
        <taxon>Neogobiini</taxon>
        <taxon>Neogobius</taxon>
    </lineage>
</organism>
<dbReference type="Ensembl" id="ENSNMLT00000036467.1">
    <property type="protein sequence ID" value="ENSNMLP00000032753.1"/>
    <property type="gene ID" value="ENSNMLG00000020445.1"/>
</dbReference>
<dbReference type="SMART" id="SM00358">
    <property type="entry name" value="DSRM"/>
    <property type="match status" value="1"/>
</dbReference>
<dbReference type="SUPFAM" id="SSF54768">
    <property type="entry name" value="dsRNA-binding domain-like"/>
    <property type="match status" value="1"/>
</dbReference>
<evidence type="ECO:0000313" key="4">
    <source>
        <dbReference type="Proteomes" id="UP000694523"/>
    </source>
</evidence>
<dbReference type="GO" id="GO:0098964">
    <property type="term" value="P:anterograde dendritic transport of messenger ribonucleoprotein complex"/>
    <property type="evidence" value="ECO:0007669"/>
    <property type="project" value="TreeGrafter"/>
</dbReference>
<accession>A0A8C6U9S4</accession>
<proteinExistence type="predicted"/>
<dbReference type="GO" id="GO:0010494">
    <property type="term" value="C:cytoplasmic stress granule"/>
    <property type="evidence" value="ECO:0007669"/>
    <property type="project" value="TreeGrafter"/>
</dbReference>
<sequence>PLAKNAAPTAIKVFELAAKHRLDACFLELDQHGPIHNATFTIRLTVGRLTAEAQGPTKIIAKTLAAQQILPELRCLPVPAKMPAGNSAQKAKLWRKLRPLRRPLTPSCVCMI</sequence>
<feature type="domain" description="DRBM" evidence="2">
    <location>
        <begin position="8"/>
        <end position="75"/>
    </location>
</feature>
<dbReference type="InterPro" id="IPR014720">
    <property type="entry name" value="dsRBD_dom"/>
</dbReference>
<dbReference type="Pfam" id="PF00035">
    <property type="entry name" value="dsrm"/>
    <property type="match status" value="1"/>
</dbReference>
<dbReference type="PROSITE" id="PS50137">
    <property type="entry name" value="DS_RBD"/>
    <property type="match status" value="1"/>
</dbReference>
<reference evidence="3" key="2">
    <citation type="submission" date="2025-09" db="UniProtKB">
        <authorList>
            <consortium name="Ensembl"/>
        </authorList>
    </citation>
    <scope>IDENTIFICATION</scope>
</reference>
<evidence type="ECO:0000313" key="3">
    <source>
        <dbReference type="Ensembl" id="ENSNMLP00000032753.1"/>
    </source>
</evidence>
<dbReference type="Proteomes" id="UP000694523">
    <property type="component" value="Unplaced"/>
</dbReference>
<reference evidence="3" key="1">
    <citation type="submission" date="2025-08" db="UniProtKB">
        <authorList>
            <consortium name="Ensembl"/>
        </authorList>
    </citation>
    <scope>IDENTIFICATION</scope>
</reference>
<dbReference type="GO" id="GO:0035418">
    <property type="term" value="P:protein localization to synapse"/>
    <property type="evidence" value="ECO:0007669"/>
    <property type="project" value="TreeGrafter"/>
</dbReference>
<dbReference type="GO" id="GO:0008298">
    <property type="term" value="P:intracellular mRNA localization"/>
    <property type="evidence" value="ECO:0007669"/>
    <property type="project" value="TreeGrafter"/>
</dbReference>
<dbReference type="GO" id="GO:0043025">
    <property type="term" value="C:neuronal cell body"/>
    <property type="evidence" value="ECO:0007669"/>
    <property type="project" value="TreeGrafter"/>
</dbReference>
<dbReference type="InterPro" id="IPR051740">
    <property type="entry name" value="DRBM-containing_protein"/>
</dbReference>
<dbReference type="GO" id="GO:0003729">
    <property type="term" value="F:mRNA binding"/>
    <property type="evidence" value="ECO:0007669"/>
    <property type="project" value="TreeGrafter"/>
</dbReference>
<protein>
    <recommendedName>
        <fullName evidence="2">DRBM domain-containing protein</fullName>
    </recommendedName>
</protein>
<dbReference type="PANTHER" id="PTHR46054">
    <property type="entry name" value="MATERNAL EFFECT PROTEIN STAUFEN"/>
    <property type="match status" value="1"/>
</dbReference>
<evidence type="ECO:0000259" key="2">
    <source>
        <dbReference type="PROSITE" id="PS50137"/>
    </source>
</evidence>
<keyword evidence="1" id="KW-0694">RNA-binding</keyword>
<dbReference type="GO" id="GO:0003725">
    <property type="term" value="F:double-stranded RNA binding"/>
    <property type="evidence" value="ECO:0007669"/>
    <property type="project" value="TreeGrafter"/>
</dbReference>
<dbReference type="GO" id="GO:0032839">
    <property type="term" value="C:dendrite cytoplasm"/>
    <property type="evidence" value="ECO:0007669"/>
    <property type="project" value="GOC"/>
</dbReference>
<dbReference type="PANTHER" id="PTHR46054:SF3">
    <property type="entry name" value="MATERNAL EFFECT PROTEIN STAUFEN"/>
    <property type="match status" value="1"/>
</dbReference>
<name>A0A8C6U9S4_9GOBI</name>
<dbReference type="GO" id="GO:0007281">
    <property type="term" value="P:germ cell development"/>
    <property type="evidence" value="ECO:0007669"/>
    <property type="project" value="TreeGrafter"/>
</dbReference>
<dbReference type="Gene3D" id="3.30.160.20">
    <property type="match status" value="1"/>
</dbReference>